<feature type="compositionally biased region" description="Basic and acidic residues" evidence="2">
    <location>
        <begin position="189"/>
        <end position="209"/>
    </location>
</feature>
<name>A0A210PDU6_MIZYE</name>
<dbReference type="Proteomes" id="UP000242188">
    <property type="component" value="Unassembled WGS sequence"/>
</dbReference>
<dbReference type="GO" id="GO:0005813">
    <property type="term" value="C:centrosome"/>
    <property type="evidence" value="ECO:0007669"/>
    <property type="project" value="TreeGrafter"/>
</dbReference>
<proteinExistence type="predicted"/>
<feature type="coiled-coil region" evidence="1">
    <location>
        <begin position="110"/>
        <end position="137"/>
    </location>
</feature>
<reference evidence="3 4" key="1">
    <citation type="journal article" date="2017" name="Nat. Ecol. Evol.">
        <title>Scallop genome provides insights into evolution of bilaterian karyotype and development.</title>
        <authorList>
            <person name="Wang S."/>
            <person name="Zhang J."/>
            <person name="Jiao W."/>
            <person name="Li J."/>
            <person name="Xun X."/>
            <person name="Sun Y."/>
            <person name="Guo X."/>
            <person name="Huan P."/>
            <person name="Dong B."/>
            <person name="Zhang L."/>
            <person name="Hu X."/>
            <person name="Sun X."/>
            <person name="Wang J."/>
            <person name="Zhao C."/>
            <person name="Wang Y."/>
            <person name="Wang D."/>
            <person name="Huang X."/>
            <person name="Wang R."/>
            <person name="Lv J."/>
            <person name="Li Y."/>
            <person name="Zhang Z."/>
            <person name="Liu B."/>
            <person name="Lu W."/>
            <person name="Hui Y."/>
            <person name="Liang J."/>
            <person name="Zhou Z."/>
            <person name="Hou R."/>
            <person name="Li X."/>
            <person name="Liu Y."/>
            <person name="Li H."/>
            <person name="Ning X."/>
            <person name="Lin Y."/>
            <person name="Zhao L."/>
            <person name="Xing Q."/>
            <person name="Dou J."/>
            <person name="Li Y."/>
            <person name="Mao J."/>
            <person name="Guo H."/>
            <person name="Dou H."/>
            <person name="Li T."/>
            <person name="Mu C."/>
            <person name="Jiang W."/>
            <person name="Fu Q."/>
            <person name="Fu X."/>
            <person name="Miao Y."/>
            <person name="Liu J."/>
            <person name="Yu Q."/>
            <person name="Li R."/>
            <person name="Liao H."/>
            <person name="Li X."/>
            <person name="Kong Y."/>
            <person name="Jiang Z."/>
            <person name="Chourrout D."/>
            <person name="Li R."/>
            <person name="Bao Z."/>
        </authorList>
    </citation>
    <scope>NUCLEOTIDE SEQUENCE [LARGE SCALE GENOMIC DNA]</scope>
    <source>
        <strain evidence="3 4">PY_sf001</strain>
    </source>
</reference>
<comment type="caution">
    <text evidence="3">The sequence shown here is derived from an EMBL/GenBank/DDBJ whole genome shotgun (WGS) entry which is preliminary data.</text>
</comment>
<keyword evidence="1" id="KW-0175">Coiled coil</keyword>
<evidence type="ECO:0000256" key="1">
    <source>
        <dbReference type="SAM" id="Coils"/>
    </source>
</evidence>
<dbReference type="GO" id="GO:0007098">
    <property type="term" value="P:centrosome cycle"/>
    <property type="evidence" value="ECO:0007669"/>
    <property type="project" value="TreeGrafter"/>
</dbReference>
<organism evidence="3 4">
    <name type="scientific">Mizuhopecten yessoensis</name>
    <name type="common">Japanese scallop</name>
    <name type="synonym">Patinopecten yessoensis</name>
    <dbReference type="NCBI Taxonomy" id="6573"/>
    <lineage>
        <taxon>Eukaryota</taxon>
        <taxon>Metazoa</taxon>
        <taxon>Spiralia</taxon>
        <taxon>Lophotrochozoa</taxon>
        <taxon>Mollusca</taxon>
        <taxon>Bivalvia</taxon>
        <taxon>Autobranchia</taxon>
        <taxon>Pteriomorphia</taxon>
        <taxon>Pectinida</taxon>
        <taxon>Pectinoidea</taxon>
        <taxon>Pectinidae</taxon>
        <taxon>Mizuhopecten</taxon>
    </lineage>
</organism>
<feature type="coiled-coil region" evidence="1">
    <location>
        <begin position="444"/>
        <end position="471"/>
    </location>
</feature>
<dbReference type="GO" id="GO:0070652">
    <property type="term" value="C:HAUS complex"/>
    <property type="evidence" value="ECO:0007669"/>
    <property type="project" value="InterPro"/>
</dbReference>
<dbReference type="Pfam" id="PF14817">
    <property type="entry name" value="HAUS5"/>
    <property type="match status" value="1"/>
</dbReference>
<keyword evidence="4" id="KW-1185">Reference proteome</keyword>
<dbReference type="OrthoDB" id="2019614at2759"/>
<protein>
    <submittedName>
        <fullName evidence="3">HAUS augmin-like complex subunit 5</fullName>
    </submittedName>
</protein>
<feature type="region of interest" description="Disordered" evidence="2">
    <location>
        <begin position="185"/>
        <end position="209"/>
    </location>
</feature>
<sequence length="691" mass="80534">MTSNRRDDVDLAVMLHKWAMEEMRYRPQGVGVRQPNVDEFKDICRGQMKDIWKFVTSHVYSAQTVKEVQGNLTLKGRKKRTYKVRFKSDEKYDSQRQTLLDRRARLAGEATNIITDLSHLENDLRRQQQELADTQRTYVLACSALTGLQRKSALLQTFNQQGQNTSHMYEEYCRRINSRIQHVTSRAKKASESDEYYSRKHSSTDEDHYSNMPALETRCSKKVRETCDSVGLFLNTLLQGAFDTEKTAIQRKKELLWSEVETVLREFSVQQTFSSLLVNTQESSFSLRDKTSSIDLRKDAERLRFKYEKPGEMTNLSSPPSLLQSVHQLLEESQLKQIQRFIETQKHENETWSLDDQLNNVRQKIENQLQKNFKQTESLKKARLLVEYELELSGKRAALTCCIDEDETLKERIVKSLRDKDMLVAKYQKIQDFRQIADKKQNLIRVLIKQNANAKSRLDEQQREIQQYIQRSLLSHQIETKSLTNGLHGCMISEMDKFVGLTLPCLLFSKQTDSPFKVAVMDMSINQTTNLVAIASRQALHDVFSCLQFPAYLAPELIMSHCLEEKLKSKNISAQLDHHDKMLHHFGRRTGDKDVVEVIIDLCKDISEHDRKQLDKLLPVLQDRIEKSQKCLAGASSTKQTVQDWWEQPAQSTVPWVLVDQHNLQQWRNRWNVVVTKLRQAMLQNMDQSKK</sequence>
<evidence type="ECO:0000313" key="3">
    <source>
        <dbReference type="EMBL" id="OWF34653.1"/>
    </source>
</evidence>
<dbReference type="PANTHER" id="PTHR28588">
    <property type="entry name" value="HAUS AUGMIN-LIKE COMPLEX SUBUNIT 5"/>
    <property type="match status" value="1"/>
</dbReference>
<gene>
    <name evidence="3" type="ORF">KP79_PYT11422</name>
</gene>
<dbReference type="PANTHER" id="PTHR28588:SF1">
    <property type="entry name" value="HAUS AUGMIN-LIKE COMPLEX SUBUNIT 5"/>
    <property type="match status" value="1"/>
</dbReference>
<dbReference type="STRING" id="6573.A0A210PDU6"/>
<dbReference type="EMBL" id="NEDP02076751">
    <property type="protein sequence ID" value="OWF34653.1"/>
    <property type="molecule type" value="Genomic_DNA"/>
</dbReference>
<evidence type="ECO:0000256" key="2">
    <source>
        <dbReference type="SAM" id="MobiDB-lite"/>
    </source>
</evidence>
<evidence type="ECO:0000313" key="4">
    <source>
        <dbReference type="Proteomes" id="UP000242188"/>
    </source>
</evidence>
<dbReference type="InterPro" id="IPR029131">
    <property type="entry name" value="HAUS5"/>
</dbReference>
<accession>A0A210PDU6</accession>
<dbReference type="AlphaFoldDB" id="A0A210PDU6"/>
<dbReference type="GO" id="GO:0051225">
    <property type="term" value="P:spindle assembly"/>
    <property type="evidence" value="ECO:0007669"/>
    <property type="project" value="InterPro"/>
</dbReference>